<keyword evidence="3" id="KW-1185">Reference proteome</keyword>
<dbReference type="CDD" id="cd06664">
    <property type="entry name" value="IscU_like"/>
    <property type="match status" value="1"/>
</dbReference>
<accession>A0ABV2FPS9</accession>
<dbReference type="Pfam" id="PF01592">
    <property type="entry name" value="NifU_N"/>
    <property type="match status" value="1"/>
</dbReference>
<name>A0ABV2FPS9_9HYPH</name>
<dbReference type="Gene3D" id="3.90.1010.10">
    <property type="match status" value="1"/>
</dbReference>
<reference evidence="2 3" key="1">
    <citation type="submission" date="2024-06" db="EMBL/GenBank/DDBJ databases">
        <title>Genomic Encyclopedia of Type Strains, Phase IV (KMG-IV): sequencing the most valuable type-strain genomes for metagenomic binning, comparative biology and taxonomic classification.</title>
        <authorList>
            <person name="Goeker M."/>
        </authorList>
    </citation>
    <scope>NUCLEOTIDE SEQUENCE [LARGE SCALE GENOMIC DNA]</scope>
    <source>
        <strain evidence="2 3">DSM 23650</strain>
    </source>
</reference>
<dbReference type="SUPFAM" id="SSF82649">
    <property type="entry name" value="SufE/NifU"/>
    <property type="match status" value="1"/>
</dbReference>
<protein>
    <submittedName>
        <fullName evidence="2">NifU-like protein involved in Fe-S cluster formation</fullName>
    </submittedName>
</protein>
<gene>
    <name evidence="2" type="ORF">ABID39_001276</name>
</gene>
<evidence type="ECO:0000313" key="3">
    <source>
        <dbReference type="Proteomes" id="UP001549112"/>
    </source>
</evidence>
<proteinExistence type="predicted"/>
<dbReference type="Proteomes" id="UP001549112">
    <property type="component" value="Unassembled WGS sequence"/>
</dbReference>
<feature type="domain" description="NIF system FeS cluster assembly NifU N-terminal" evidence="1">
    <location>
        <begin position="10"/>
        <end position="105"/>
    </location>
</feature>
<organism evidence="2 3">
    <name type="scientific">Bartonella japonica</name>
    <dbReference type="NCBI Taxonomy" id="357761"/>
    <lineage>
        <taxon>Bacteria</taxon>
        <taxon>Pseudomonadati</taxon>
        <taxon>Pseudomonadota</taxon>
        <taxon>Alphaproteobacteria</taxon>
        <taxon>Hyphomicrobiales</taxon>
        <taxon>Bartonellaceae</taxon>
        <taxon>Bartonella</taxon>
    </lineage>
</organism>
<dbReference type="InterPro" id="IPR002871">
    <property type="entry name" value="NIF_FeS_clus_asmbl_NifU_N"/>
</dbReference>
<dbReference type="EMBL" id="JBEPLT010000013">
    <property type="protein sequence ID" value="MET3560574.1"/>
    <property type="molecule type" value="Genomic_DNA"/>
</dbReference>
<evidence type="ECO:0000313" key="2">
    <source>
        <dbReference type="EMBL" id="MET3560574.1"/>
    </source>
</evidence>
<evidence type="ECO:0000259" key="1">
    <source>
        <dbReference type="Pfam" id="PF01592"/>
    </source>
</evidence>
<comment type="caution">
    <text evidence="2">The sequence shown here is derived from an EMBL/GenBank/DDBJ whole genome shotgun (WGS) entry which is preliminary data.</text>
</comment>
<sequence>MIDNIYDNLYNDKILKYAAHISRIGRLNNPDATSKKHARLCGSTVTVDLKVENNIVIDFAHEVHACVLGQASASLLASHIIGQTTQSIKILREIIYQMLTQNGPLPPFPFEEFSYLQPIKDYKTRHASTMLTFDATVECIEQIEKK</sequence>